<evidence type="ECO:0000313" key="2">
    <source>
        <dbReference type="Proteomes" id="UP000828390"/>
    </source>
</evidence>
<protein>
    <submittedName>
        <fullName evidence="1">Uncharacterized protein</fullName>
    </submittedName>
</protein>
<dbReference type="Proteomes" id="UP000828390">
    <property type="component" value="Unassembled WGS sequence"/>
</dbReference>
<reference evidence="1" key="2">
    <citation type="submission" date="2020-11" db="EMBL/GenBank/DDBJ databases">
        <authorList>
            <person name="McCartney M.A."/>
            <person name="Auch B."/>
            <person name="Kono T."/>
            <person name="Mallez S."/>
            <person name="Becker A."/>
            <person name="Gohl D.M."/>
            <person name="Silverstein K.A.T."/>
            <person name="Koren S."/>
            <person name="Bechman K.B."/>
            <person name="Herman A."/>
            <person name="Abrahante J.E."/>
            <person name="Garbe J."/>
        </authorList>
    </citation>
    <scope>NUCLEOTIDE SEQUENCE</scope>
    <source>
        <strain evidence="1">Duluth1</strain>
        <tissue evidence="1">Whole animal</tissue>
    </source>
</reference>
<keyword evidence="2" id="KW-1185">Reference proteome</keyword>
<organism evidence="1 2">
    <name type="scientific">Dreissena polymorpha</name>
    <name type="common">Zebra mussel</name>
    <name type="synonym">Mytilus polymorpha</name>
    <dbReference type="NCBI Taxonomy" id="45954"/>
    <lineage>
        <taxon>Eukaryota</taxon>
        <taxon>Metazoa</taxon>
        <taxon>Spiralia</taxon>
        <taxon>Lophotrochozoa</taxon>
        <taxon>Mollusca</taxon>
        <taxon>Bivalvia</taxon>
        <taxon>Autobranchia</taxon>
        <taxon>Heteroconchia</taxon>
        <taxon>Euheterodonta</taxon>
        <taxon>Imparidentia</taxon>
        <taxon>Neoheterodontei</taxon>
        <taxon>Myida</taxon>
        <taxon>Dreissenoidea</taxon>
        <taxon>Dreissenidae</taxon>
        <taxon>Dreissena</taxon>
    </lineage>
</organism>
<dbReference type="EMBL" id="JAIWYP010000001">
    <property type="protein sequence ID" value="KAH3892614.1"/>
    <property type="molecule type" value="Genomic_DNA"/>
</dbReference>
<sequence>MQFPMSEEQIKEVKSGFYKIRKIPNVVGASDGTLIPIINPIENEEAYICRKGFHVLNVQAVVNH</sequence>
<dbReference type="AlphaFoldDB" id="A0A9D4NF59"/>
<accession>A0A9D4NF59</accession>
<gene>
    <name evidence="1" type="ORF">DPMN_016735</name>
</gene>
<proteinExistence type="predicted"/>
<reference evidence="1" key="1">
    <citation type="journal article" date="2019" name="bioRxiv">
        <title>The Genome of the Zebra Mussel, Dreissena polymorpha: A Resource for Invasive Species Research.</title>
        <authorList>
            <person name="McCartney M.A."/>
            <person name="Auch B."/>
            <person name="Kono T."/>
            <person name="Mallez S."/>
            <person name="Zhang Y."/>
            <person name="Obille A."/>
            <person name="Becker A."/>
            <person name="Abrahante J.E."/>
            <person name="Garbe J."/>
            <person name="Badalamenti J.P."/>
            <person name="Herman A."/>
            <person name="Mangelson H."/>
            <person name="Liachko I."/>
            <person name="Sullivan S."/>
            <person name="Sone E.D."/>
            <person name="Koren S."/>
            <person name="Silverstein K.A.T."/>
            <person name="Beckman K.B."/>
            <person name="Gohl D.M."/>
        </authorList>
    </citation>
    <scope>NUCLEOTIDE SEQUENCE</scope>
    <source>
        <strain evidence="1">Duluth1</strain>
        <tissue evidence="1">Whole animal</tissue>
    </source>
</reference>
<name>A0A9D4NF59_DREPO</name>
<evidence type="ECO:0000313" key="1">
    <source>
        <dbReference type="EMBL" id="KAH3892614.1"/>
    </source>
</evidence>
<comment type="caution">
    <text evidence="1">The sequence shown here is derived from an EMBL/GenBank/DDBJ whole genome shotgun (WGS) entry which is preliminary data.</text>
</comment>